<proteinExistence type="predicted"/>
<feature type="compositionally biased region" description="Basic and acidic residues" evidence="1">
    <location>
        <begin position="87"/>
        <end position="104"/>
    </location>
</feature>
<evidence type="ECO:0000313" key="2">
    <source>
        <dbReference type="EMBL" id="CAK9025493.1"/>
    </source>
</evidence>
<accession>A0ABP0KFM5</accession>
<feature type="non-terminal residue" evidence="2">
    <location>
        <position position="1"/>
    </location>
</feature>
<evidence type="ECO:0000313" key="3">
    <source>
        <dbReference type="Proteomes" id="UP001642464"/>
    </source>
</evidence>
<gene>
    <name evidence="2" type="ORF">SCF082_LOCUS17108</name>
</gene>
<keyword evidence="3" id="KW-1185">Reference proteome</keyword>
<evidence type="ECO:0000256" key="1">
    <source>
        <dbReference type="SAM" id="MobiDB-lite"/>
    </source>
</evidence>
<reference evidence="2 3" key="1">
    <citation type="submission" date="2024-02" db="EMBL/GenBank/DDBJ databases">
        <authorList>
            <person name="Chen Y."/>
            <person name="Shah S."/>
            <person name="Dougan E. K."/>
            <person name="Thang M."/>
            <person name="Chan C."/>
        </authorList>
    </citation>
    <scope>NUCLEOTIDE SEQUENCE [LARGE SCALE GENOMIC DNA]</scope>
</reference>
<organism evidence="2 3">
    <name type="scientific">Durusdinium trenchii</name>
    <dbReference type="NCBI Taxonomy" id="1381693"/>
    <lineage>
        <taxon>Eukaryota</taxon>
        <taxon>Sar</taxon>
        <taxon>Alveolata</taxon>
        <taxon>Dinophyceae</taxon>
        <taxon>Suessiales</taxon>
        <taxon>Symbiodiniaceae</taxon>
        <taxon>Durusdinium</taxon>
    </lineage>
</organism>
<feature type="region of interest" description="Disordered" evidence="1">
    <location>
        <begin position="78"/>
        <end position="108"/>
    </location>
</feature>
<dbReference type="EMBL" id="CAXAMM010011200">
    <property type="protein sequence ID" value="CAK9025493.1"/>
    <property type="molecule type" value="Genomic_DNA"/>
</dbReference>
<dbReference type="Proteomes" id="UP001642464">
    <property type="component" value="Unassembled WGS sequence"/>
</dbReference>
<feature type="non-terminal residue" evidence="2">
    <location>
        <position position="196"/>
    </location>
</feature>
<sequence length="196" mass="22228">QVPVNFSMVCPPSPPVSLEQNPPIQFAKSAQAVPTKPILGRRYVPQDFNQQHLESKEPTMVRATTQLTAGVTYALPTKSASSSHLHGVRERSWDREDTRHHQTSEPDLPVGQESFVQVSNMCQETGRRLQDVIDKMQDTRDEETGQVQTMMRALDMKVNECHQKLVELLNDDSSKPIHPADLEVFQKELEAERVCR</sequence>
<protein>
    <submittedName>
        <fullName evidence="2">Uncharacterized protein</fullName>
    </submittedName>
</protein>
<name>A0ABP0KFM5_9DINO</name>
<comment type="caution">
    <text evidence="2">The sequence shown here is derived from an EMBL/GenBank/DDBJ whole genome shotgun (WGS) entry which is preliminary data.</text>
</comment>